<evidence type="ECO:0000313" key="2">
    <source>
        <dbReference type="Proteomes" id="UP000319728"/>
    </source>
</evidence>
<name>A0A562WJU5_9ACTN</name>
<proteinExistence type="predicted"/>
<reference evidence="1 2" key="1">
    <citation type="submission" date="2019-07" db="EMBL/GenBank/DDBJ databases">
        <title>R&amp;d 2014.</title>
        <authorList>
            <person name="Klenk H.-P."/>
        </authorList>
    </citation>
    <scope>NUCLEOTIDE SEQUENCE [LARGE SCALE GENOMIC DNA]</scope>
    <source>
        <strain evidence="1 2">DSM 43912</strain>
    </source>
</reference>
<protein>
    <submittedName>
        <fullName evidence="1">Uncharacterized protein</fullName>
    </submittedName>
</protein>
<evidence type="ECO:0000313" key="1">
    <source>
        <dbReference type="EMBL" id="TWJ30579.1"/>
    </source>
</evidence>
<dbReference type="Proteomes" id="UP000319728">
    <property type="component" value="Unassembled WGS sequence"/>
</dbReference>
<gene>
    <name evidence="1" type="ORF">JD81_04124</name>
</gene>
<comment type="caution">
    <text evidence="1">The sequence shown here is derived from an EMBL/GenBank/DDBJ whole genome shotgun (WGS) entry which is preliminary data.</text>
</comment>
<sequence length="40" mass="4257">MTLSLPIDPEANRLLNDDPLALLVGVVLDQQIVEPGKTAS</sequence>
<accession>A0A562WJU5</accession>
<dbReference type="EMBL" id="VLLP01000001">
    <property type="protein sequence ID" value="TWJ30579.1"/>
    <property type="molecule type" value="Genomic_DNA"/>
</dbReference>
<dbReference type="AlphaFoldDB" id="A0A562WJU5"/>
<organism evidence="1 2">
    <name type="scientific">Micromonospora sagamiensis</name>
    <dbReference type="NCBI Taxonomy" id="47875"/>
    <lineage>
        <taxon>Bacteria</taxon>
        <taxon>Bacillati</taxon>
        <taxon>Actinomycetota</taxon>
        <taxon>Actinomycetes</taxon>
        <taxon>Micromonosporales</taxon>
        <taxon>Micromonosporaceae</taxon>
        <taxon>Micromonospora</taxon>
    </lineage>
</organism>
<keyword evidence="2" id="KW-1185">Reference proteome</keyword>
<dbReference type="RefSeq" id="WP_269780454.1">
    <property type="nucleotide sequence ID" value="NZ_AP023438.1"/>
</dbReference>